<comment type="function">
    <text evidence="7 8">Binds directly to 23S ribosomal RNA and is necessary for the in vitro assembly process of the 50S ribosomal subunit. It is not involved in the protein synthesizing functions of that subunit.</text>
</comment>
<evidence type="ECO:0000256" key="8">
    <source>
        <dbReference type="RuleBase" id="RU000560"/>
    </source>
</evidence>
<dbReference type="InterPro" id="IPR005813">
    <property type="entry name" value="Ribosomal_bL20"/>
</dbReference>
<dbReference type="InterPro" id="IPR049946">
    <property type="entry name" value="RIBOSOMAL_L20_CS"/>
</dbReference>
<evidence type="ECO:0000313" key="9">
    <source>
        <dbReference type="EMBL" id="QDT05610.1"/>
    </source>
</evidence>
<dbReference type="Gene3D" id="6.10.160.10">
    <property type="match status" value="1"/>
</dbReference>
<sequence>MRTTTGSARHKSKKRLFKRAKGFRGGRSKLTRTVKETLLRSGAYAFRDRRAKKRDFRKLWIIRLNAAARQHDIRYSEFIFGLKLAGIELDRKTLSEMAIHDEAGFKDVCDAVKAALATAPQPKHAEATA</sequence>
<dbReference type="PROSITE" id="PS00937">
    <property type="entry name" value="RIBOSOMAL_L20"/>
    <property type="match status" value="1"/>
</dbReference>
<proteinExistence type="inferred from homology"/>
<evidence type="ECO:0000256" key="2">
    <source>
        <dbReference type="ARBA" id="ARBA00022730"/>
    </source>
</evidence>
<evidence type="ECO:0000256" key="4">
    <source>
        <dbReference type="ARBA" id="ARBA00022980"/>
    </source>
</evidence>
<dbReference type="InterPro" id="IPR035566">
    <property type="entry name" value="Ribosomal_protein_bL20_C"/>
</dbReference>
<dbReference type="NCBIfam" id="TIGR01032">
    <property type="entry name" value="rplT_bact"/>
    <property type="match status" value="1"/>
</dbReference>
<keyword evidence="10" id="KW-1185">Reference proteome</keyword>
<evidence type="ECO:0000313" key="10">
    <source>
        <dbReference type="Proteomes" id="UP000318538"/>
    </source>
</evidence>
<evidence type="ECO:0000256" key="6">
    <source>
        <dbReference type="ARBA" id="ARBA00035172"/>
    </source>
</evidence>
<evidence type="ECO:0000256" key="3">
    <source>
        <dbReference type="ARBA" id="ARBA00022884"/>
    </source>
</evidence>
<dbReference type="RefSeq" id="WP_145171828.1">
    <property type="nucleotide sequence ID" value="NZ_CP036525.1"/>
</dbReference>
<keyword evidence="4 7" id="KW-0689">Ribosomal protein</keyword>
<evidence type="ECO:0000256" key="5">
    <source>
        <dbReference type="ARBA" id="ARBA00023274"/>
    </source>
</evidence>
<protein>
    <recommendedName>
        <fullName evidence="6 7">Large ribosomal subunit protein bL20</fullName>
    </recommendedName>
</protein>
<dbReference type="PRINTS" id="PR00062">
    <property type="entry name" value="RIBOSOMALL20"/>
</dbReference>
<dbReference type="PANTHER" id="PTHR10986">
    <property type="entry name" value="39S RIBOSOMAL PROTEIN L20"/>
    <property type="match status" value="1"/>
</dbReference>
<dbReference type="CDD" id="cd07026">
    <property type="entry name" value="Ribosomal_L20"/>
    <property type="match status" value="1"/>
</dbReference>
<dbReference type="GO" id="GO:0000027">
    <property type="term" value="P:ribosomal large subunit assembly"/>
    <property type="evidence" value="ECO:0007669"/>
    <property type="project" value="UniProtKB-UniRule"/>
</dbReference>
<dbReference type="GO" id="GO:1990904">
    <property type="term" value="C:ribonucleoprotein complex"/>
    <property type="evidence" value="ECO:0007669"/>
    <property type="project" value="UniProtKB-KW"/>
</dbReference>
<name>A0A517NER2_9BACT</name>
<dbReference type="GO" id="GO:0003735">
    <property type="term" value="F:structural constituent of ribosome"/>
    <property type="evidence" value="ECO:0007669"/>
    <property type="project" value="InterPro"/>
</dbReference>
<dbReference type="Proteomes" id="UP000318538">
    <property type="component" value="Chromosome"/>
</dbReference>
<keyword evidence="5 7" id="KW-0687">Ribonucleoprotein</keyword>
<dbReference type="GO" id="GO:0006412">
    <property type="term" value="P:translation"/>
    <property type="evidence" value="ECO:0007669"/>
    <property type="project" value="InterPro"/>
</dbReference>
<gene>
    <name evidence="7 9" type="primary">rplT</name>
    <name evidence="9" type="ORF">K227x_40110</name>
</gene>
<dbReference type="GO" id="GO:0005840">
    <property type="term" value="C:ribosome"/>
    <property type="evidence" value="ECO:0007669"/>
    <property type="project" value="UniProtKB-KW"/>
</dbReference>
<dbReference type="KEGG" id="rlc:K227x_40110"/>
<dbReference type="GO" id="GO:0019843">
    <property type="term" value="F:rRNA binding"/>
    <property type="evidence" value="ECO:0007669"/>
    <property type="project" value="UniProtKB-UniRule"/>
</dbReference>
<dbReference type="OrthoDB" id="9808966at2"/>
<organism evidence="9 10">
    <name type="scientific">Rubripirellula lacrimiformis</name>
    <dbReference type="NCBI Taxonomy" id="1930273"/>
    <lineage>
        <taxon>Bacteria</taxon>
        <taxon>Pseudomonadati</taxon>
        <taxon>Planctomycetota</taxon>
        <taxon>Planctomycetia</taxon>
        <taxon>Pirellulales</taxon>
        <taxon>Pirellulaceae</taxon>
        <taxon>Rubripirellula</taxon>
    </lineage>
</organism>
<dbReference type="Gene3D" id="1.10.1900.20">
    <property type="entry name" value="Ribosomal protein L20"/>
    <property type="match status" value="1"/>
</dbReference>
<dbReference type="SUPFAM" id="SSF74731">
    <property type="entry name" value="Ribosomal protein L20"/>
    <property type="match status" value="1"/>
</dbReference>
<dbReference type="FunFam" id="1.10.1900.20:FF:000001">
    <property type="entry name" value="50S ribosomal protein L20"/>
    <property type="match status" value="1"/>
</dbReference>
<dbReference type="EMBL" id="CP036525">
    <property type="protein sequence ID" value="QDT05610.1"/>
    <property type="molecule type" value="Genomic_DNA"/>
</dbReference>
<keyword evidence="3 7" id="KW-0694">RNA-binding</keyword>
<dbReference type="Pfam" id="PF00453">
    <property type="entry name" value="Ribosomal_L20"/>
    <property type="match status" value="1"/>
</dbReference>
<accession>A0A517NER2</accession>
<keyword evidence="2 7" id="KW-0699">rRNA-binding</keyword>
<comment type="similarity">
    <text evidence="1 7 8">Belongs to the bacterial ribosomal protein bL20 family.</text>
</comment>
<reference evidence="9 10" key="1">
    <citation type="submission" date="2019-02" db="EMBL/GenBank/DDBJ databases">
        <title>Deep-cultivation of Planctomycetes and their phenomic and genomic characterization uncovers novel biology.</title>
        <authorList>
            <person name="Wiegand S."/>
            <person name="Jogler M."/>
            <person name="Boedeker C."/>
            <person name="Pinto D."/>
            <person name="Vollmers J."/>
            <person name="Rivas-Marin E."/>
            <person name="Kohn T."/>
            <person name="Peeters S.H."/>
            <person name="Heuer A."/>
            <person name="Rast P."/>
            <person name="Oberbeckmann S."/>
            <person name="Bunk B."/>
            <person name="Jeske O."/>
            <person name="Meyerdierks A."/>
            <person name="Storesund J.E."/>
            <person name="Kallscheuer N."/>
            <person name="Luecker S."/>
            <person name="Lage O.M."/>
            <person name="Pohl T."/>
            <person name="Merkel B.J."/>
            <person name="Hornburger P."/>
            <person name="Mueller R.-W."/>
            <person name="Bruemmer F."/>
            <person name="Labrenz M."/>
            <person name="Spormann A.M."/>
            <person name="Op den Camp H."/>
            <person name="Overmann J."/>
            <person name="Amann R."/>
            <person name="Jetten M.S.M."/>
            <person name="Mascher T."/>
            <person name="Medema M.H."/>
            <person name="Devos D.P."/>
            <person name="Kaster A.-K."/>
            <person name="Ovreas L."/>
            <person name="Rohde M."/>
            <person name="Galperin M.Y."/>
            <person name="Jogler C."/>
        </authorList>
    </citation>
    <scope>NUCLEOTIDE SEQUENCE [LARGE SCALE GENOMIC DNA]</scope>
    <source>
        <strain evidence="9 10">K22_7</strain>
    </source>
</reference>
<evidence type="ECO:0000256" key="1">
    <source>
        <dbReference type="ARBA" id="ARBA00007698"/>
    </source>
</evidence>
<dbReference type="HAMAP" id="MF_00382">
    <property type="entry name" value="Ribosomal_bL20"/>
    <property type="match status" value="1"/>
</dbReference>
<evidence type="ECO:0000256" key="7">
    <source>
        <dbReference type="HAMAP-Rule" id="MF_00382"/>
    </source>
</evidence>
<dbReference type="AlphaFoldDB" id="A0A517NER2"/>